<dbReference type="Proteomes" id="UP000006050">
    <property type="component" value="Chromosome"/>
</dbReference>
<name>I3Z5V6_BELBD</name>
<dbReference type="KEGG" id="bbd:Belba_2051"/>
<dbReference type="AlphaFoldDB" id="I3Z5V6"/>
<keyword evidence="1" id="KW-1133">Transmembrane helix</keyword>
<keyword evidence="1" id="KW-0812">Transmembrane</keyword>
<evidence type="ECO:0000313" key="2">
    <source>
        <dbReference type="EMBL" id="AFL84624.1"/>
    </source>
</evidence>
<dbReference type="EMBL" id="CP003281">
    <property type="protein sequence ID" value="AFL84624.1"/>
    <property type="molecule type" value="Genomic_DNA"/>
</dbReference>
<keyword evidence="3" id="KW-1185">Reference proteome</keyword>
<keyword evidence="1" id="KW-0472">Membrane</keyword>
<organism evidence="2 3">
    <name type="scientific">Belliella baltica (strain DSM 15883 / CIP 108006 / LMG 21964 / BA134)</name>
    <dbReference type="NCBI Taxonomy" id="866536"/>
    <lineage>
        <taxon>Bacteria</taxon>
        <taxon>Pseudomonadati</taxon>
        <taxon>Bacteroidota</taxon>
        <taxon>Cytophagia</taxon>
        <taxon>Cytophagales</taxon>
        <taxon>Cyclobacteriaceae</taxon>
        <taxon>Belliella</taxon>
    </lineage>
</organism>
<evidence type="ECO:0000256" key="1">
    <source>
        <dbReference type="SAM" id="Phobius"/>
    </source>
</evidence>
<dbReference type="HOGENOM" id="CLU_2931986_0_0_10"/>
<dbReference type="STRING" id="866536.Belba_2051"/>
<gene>
    <name evidence="2" type="ordered locus">Belba_2051</name>
</gene>
<feature type="transmembrane region" description="Helical" evidence="1">
    <location>
        <begin position="36"/>
        <end position="57"/>
    </location>
</feature>
<proteinExistence type="predicted"/>
<evidence type="ECO:0000313" key="3">
    <source>
        <dbReference type="Proteomes" id="UP000006050"/>
    </source>
</evidence>
<feature type="transmembrane region" description="Helical" evidence="1">
    <location>
        <begin position="6"/>
        <end position="24"/>
    </location>
</feature>
<sequence length="60" mass="7009">MDIFNMLIGILLILISIIIFIIQIRDKAYKRDDFNMGNVNIYYAGIVAFLAGMYFFFTSF</sequence>
<reference evidence="3" key="1">
    <citation type="submission" date="2012-06" db="EMBL/GenBank/DDBJ databases">
        <title>The complete genome of Belliella baltica DSM 15883.</title>
        <authorList>
            <person name="Lucas S."/>
            <person name="Copeland A."/>
            <person name="Lapidus A."/>
            <person name="Goodwin L."/>
            <person name="Pitluck S."/>
            <person name="Peters L."/>
            <person name="Mikhailova N."/>
            <person name="Davenport K."/>
            <person name="Kyrpides N."/>
            <person name="Mavromatis K."/>
            <person name="Pagani I."/>
            <person name="Ivanova N."/>
            <person name="Ovchinnikova G."/>
            <person name="Zeytun A."/>
            <person name="Detter J.C."/>
            <person name="Han C."/>
            <person name="Land M."/>
            <person name="Hauser L."/>
            <person name="Markowitz V."/>
            <person name="Cheng J.-F."/>
            <person name="Hugenholtz P."/>
            <person name="Woyke T."/>
            <person name="Wu D."/>
            <person name="Tindall B."/>
            <person name="Pomrenke H."/>
            <person name="Brambilla E."/>
            <person name="Klenk H.-P."/>
            <person name="Eisen J.A."/>
        </authorList>
    </citation>
    <scope>NUCLEOTIDE SEQUENCE [LARGE SCALE GENOMIC DNA]</scope>
    <source>
        <strain evidence="3">DSM 15883 / CIP 108006 / LMG 21964 / BA134</strain>
    </source>
</reference>
<accession>I3Z5V6</accession>
<protein>
    <submittedName>
        <fullName evidence="2">Uncharacterized protein</fullName>
    </submittedName>
</protein>